<keyword evidence="3" id="KW-1185">Reference proteome</keyword>
<organism evidence="2 3">
    <name type="scientific">Ideonella alba</name>
    <dbReference type="NCBI Taxonomy" id="2824118"/>
    <lineage>
        <taxon>Bacteria</taxon>
        <taxon>Pseudomonadati</taxon>
        <taxon>Pseudomonadota</taxon>
        <taxon>Betaproteobacteria</taxon>
        <taxon>Burkholderiales</taxon>
        <taxon>Sphaerotilaceae</taxon>
        <taxon>Ideonella</taxon>
    </lineage>
</organism>
<keyword evidence="1" id="KW-0812">Transmembrane</keyword>
<feature type="transmembrane region" description="Helical" evidence="1">
    <location>
        <begin position="156"/>
        <end position="174"/>
    </location>
</feature>
<dbReference type="AlphaFoldDB" id="A0A941BHZ4"/>
<evidence type="ECO:0000313" key="3">
    <source>
        <dbReference type="Proteomes" id="UP000676246"/>
    </source>
</evidence>
<evidence type="ECO:0000256" key="1">
    <source>
        <dbReference type="SAM" id="Phobius"/>
    </source>
</evidence>
<proteinExistence type="predicted"/>
<reference evidence="2 3" key="1">
    <citation type="submission" date="2021-04" db="EMBL/GenBank/DDBJ databases">
        <title>The genome sequence of Ideonella sp. 3Y2.</title>
        <authorList>
            <person name="Liu Y."/>
        </authorList>
    </citation>
    <scope>NUCLEOTIDE SEQUENCE [LARGE SCALE GENOMIC DNA]</scope>
    <source>
        <strain evidence="2 3">3Y2</strain>
    </source>
</reference>
<feature type="transmembrane region" description="Helical" evidence="1">
    <location>
        <begin position="228"/>
        <end position="246"/>
    </location>
</feature>
<keyword evidence="1" id="KW-0472">Membrane</keyword>
<feature type="transmembrane region" description="Helical" evidence="1">
    <location>
        <begin position="186"/>
        <end position="208"/>
    </location>
</feature>
<dbReference type="PROSITE" id="PS51257">
    <property type="entry name" value="PROKAR_LIPOPROTEIN"/>
    <property type="match status" value="1"/>
</dbReference>
<evidence type="ECO:0000313" key="2">
    <source>
        <dbReference type="EMBL" id="MBQ0933677.1"/>
    </source>
</evidence>
<protein>
    <submittedName>
        <fullName evidence="2">Uncharacterized protein</fullName>
    </submittedName>
</protein>
<keyword evidence="1" id="KW-1133">Transmembrane helix</keyword>
<gene>
    <name evidence="2" type="ORF">KAK03_24685</name>
</gene>
<sequence length="259" mass="27929">MDRLLRALAVCITLVGCGMPLTPEAFTSSPEALALRSIVDRLTQRDFASVEAQLDPALAQGGIRAALEKTANAIPSAPITKVEAVAWKVVVATGRPRTAAVAAEYTFGQKQWLVASAQLTGEPNAYRILSFNVEPLPAPMSQIHAFTLSGKGVTHYFFLVAAVAAVVVTLFALVRCARAKGLRRKWLWLIFIALGFVSFTINWSNGAVSINPLAFNLLSAAFMRQGWLGPWMLTFCVPVGAIWFLLRQRGAAQNVTTAG</sequence>
<dbReference type="Proteomes" id="UP000676246">
    <property type="component" value="Unassembled WGS sequence"/>
</dbReference>
<name>A0A941BHZ4_9BURK</name>
<accession>A0A941BHZ4</accession>
<dbReference type="RefSeq" id="WP_210857342.1">
    <property type="nucleotide sequence ID" value="NZ_JAGQDD010000048.1"/>
</dbReference>
<dbReference type="EMBL" id="JAGQDD010000048">
    <property type="protein sequence ID" value="MBQ0933677.1"/>
    <property type="molecule type" value="Genomic_DNA"/>
</dbReference>
<comment type="caution">
    <text evidence="2">The sequence shown here is derived from an EMBL/GenBank/DDBJ whole genome shotgun (WGS) entry which is preliminary data.</text>
</comment>